<dbReference type="GO" id="GO:0000032">
    <property type="term" value="P:cell wall mannoprotein biosynthetic process"/>
    <property type="evidence" value="ECO:0007669"/>
    <property type="project" value="TreeGrafter"/>
</dbReference>
<protein>
    <submittedName>
        <fullName evidence="5">Nucleotide-diphospho-sugar transferase</fullName>
    </submittedName>
</protein>
<evidence type="ECO:0000313" key="6">
    <source>
        <dbReference type="Proteomes" id="UP001209540"/>
    </source>
</evidence>
<sequence length="395" mass="47273">MLVISSTQRKPIFLSLTFLFLFLCLYFSPLRYLNSKISTTNNENSSQGSSDSNDSPFEFRNSENADRFILDLDHQEKNELKPWENTTRANAAFVILTRNSELDDLRKTMQQLEQRFNHKFNYPYVFLNDEEFTMEFRDLTSSLTSAKTQYGIIPREHWSYPDWIDVEKADEARRRMGEQGIIYGDSLSYRHMCRFESGFFYRHPLMEQYDFYWRVEPSVEFYCDIDYDPFLYMQENNKKYGWTISLLEFESTVPTLWKTTKDFMKEHPEMIPENNLLRFVSEDKGNTYNLCHFWSNFEIGDLNFLRSKEYSAYFDYLDKAGGFFYERWGDAPVHSIAVALFLNKSEVHFFDDIGYRHDPFMHCPLDRNVQKKCHCNPDDNFDFTIFSCMNKWLIA</sequence>
<dbReference type="PANTHER" id="PTHR31121">
    <property type="entry name" value="ALPHA-1,2 MANNOSYLTRANSFERASE KTR1"/>
    <property type="match status" value="1"/>
</dbReference>
<dbReference type="Gene3D" id="3.90.550.10">
    <property type="entry name" value="Spore Coat Polysaccharide Biosynthesis Protein SpsA, Chain A"/>
    <property type="match status" value="1"/>
</dbReference>
<dbReference type="GO" id="GO:0006487">
    <property type="term" value="P:protein N-linked glycosylation"/>
    <property type="evidence" value="ECO:0007669"/>
    <property type="project" value="TreeGrafter"/>
</dbReference>
<dbReference type="InterPro" id="IPR029044">
    <property type="entry name" value="Nucleotide-diphossugar_trans"/>
</dbReference>
<evidence type="ECO:0000256" key="3">
    <source>
        <dbReference type="PIRSR" id="PIRSR018153-1"/>
    </source>
</evidence>
<accession>A0AAD5PH95</accession>
<proteinExistence type="inferred from homology"/>
<dbReference type="InterPro" id="IPR002685">
    <property type="entry name" value="Glyco_trans_15"/>
</dbReference>
<reference evidence="5" key="2">
    <citation type="submission" date="2023-02" db="EMBL/GenBank/DDBJ databases">
        <authorList>
            <consortium name="DOE Joint Genome Institute"/>
            <person name="Mondo S.J."/>
            <person name="Chang Y."/>
            <person name="Wang Y."/>
            <person name="Ahrendt S."/>
            <person name="Andreopoulos W."/>
            <person name="Barry K."/>
            <person name="Beard J."/>
            <person name="Benny G.L."/>
            <person name="Blankenship S."/>
            <person name="Bonito G."/>
            <person name="Cuomo C."/>
            <person name="Desiro A."/>
            <person name="Gervers K.A."/>
            <person name="Hundley H."/>
            <person name="Kuo A."/>
            <person name="LaButti K."/>
            <person name="Lang B.F."/>
            <person name="Lipzen A."/>
            <person name="O'Donnell K."/>
            <person name="Pangilinan J."/>
            <person name="Reynolds N."/>
            <person name="Sandor L."/>
            <person name="Smith M.W."/>
            <person name="Tsang A."/>
            <person name="Grigoriev I.V."/>
            <person name="Stajich J.E."/>
            <person name="Spatafora J.W."/>
        </authorList>
    </citation>
    <scope>NUCLEOTIDE SEQUENCE</scope>
    <source>
        <strain evidence="5">RSA 2281</strain>
    </source>
</reference>
<keyword evidence="2 5" id="KW-0808">Transferase</keyword>
<dbReference type="PANTHER" id="PTHR31121:SF6">
    <property type="entry name" value="ALPHA-1,2 MANNOSYLTRANSFERASE KTR1"/>
    <property type="match status" value="1"/>
</dbReference>
<evidence type="ECO:0000313" key="5">
    <source>
        <dbReference type="EMBL" id="KAI9271598.1"/>
    </source>
</evidence>
<dbReference type="GO" id="GO:0016020">
    <property type="term" value="C:membrane"/>
    <property type="evidence" value="ECO:0007669"/>
    <property type="project" value="InterPro"/>
</dbReference>
<dbReference type="GO" id="GO:0006493">
    <property type="term" value="P:protein O-linked glycosylation"/>
    <property type="evidence" value="ECO:0007669"/>
    <property type="project" value="TreeGrafter"/>
</dbReference>
<feature type="active site" description="Nucleophile" evidence="3">
    <location>
        <position position="298"/>
    </location>
</feature>
<feature type="transmembrane region" description="Helical" evidence="4">
    <location>
        <begin position="12"/>
        <end position="33"/>
    </location>
</feature>
<dbReference type="SUPFAM" id="SSF53448">
    <property type="entry name" value="Nucleotide-diphospho-sugar transferases"/>
    <property type="match status" value="1"/>
</dbReference>
<name>A0AAD5PH95_9FUNG</name>
<keyword evidence="4" id="KW-0812">Transmembrane</keyword>
<comment type="similarity">
    <text evidence="1">Belongs to the glycosyltransferase 15 family.</text>
</comment>
<comment type="caution">
    <text evidence="5">The sequence shown here is derived from an EMBL/GenBank/DDBJ whole genome shotgun (WGS) entry which is preliminary data.</text>
</comment>
<keyword evidence="6" id="KW-1185">Reference proteome</keyword>
<dbReference type="FunFam" id="3.90.550.10:FF:000051">
    <property type="entry name" value="Alpha-1,2-mannosyltransferase (Ktr4)"/>
    <property type="match status" value="1"/>
</dbReference>
<dbReference type="GO" id="GO:0005794">
    <property type="term" value="C:Golgi apparatus"/>
    <property type="evidence" value="ECO:0007669"/>
    <property type="project" value="TreeGrafter"/>
</dbReference>
<evidence type="ECO:0000256" key="1">
    <source>
        <dbReference type="ARBA" id="ARBA00007677"/>
    </source>
</evidence>
<keyword evidence="4" id="KW-0472">Membrane</keyword>
<evidence type="ECO:0000256" key="4">
    <source>
        <dbReference type="SAM" id="Phobius"/>
    </source>
</evidence>
<dbReference type="EMBL" id="JAIXMP010000006">
    <property type="protein sequence ID" value="KAI9271598.1"/>
    <property type="molecule type" value="Genomic_DNA"/>
</dbReference>
<dbReference type="AlphaFoldDB" id="A0AAD5PH95"/>
<evidence type="ECO:0000256" key="2">
    <source>
        <dbReference type="ARBA" id="ARBA00022679"/>
    </source>
</evidence>
<gene>
    <name evidence="5" type="ORF">BDA99DRAFT_459304</name>
</gene>
<organism evidence="5 6">
    <name type="scientific">Phascolomyces articulosus</name>
    <dbReference type="NCBI Taxonomy" id="60185"/>
    <lineage>
        <taxon>Eukaryota</taxon>
        <taxon>Fungi</taxon>
        <taxon>Fungi incertae sedis</taxon>
        <taxon>Mucoromycota</taxon>
        <taxon>Mucoromycotina</taxon>
        <taxon>Mucoromycetes</taxon>
        <taxon>Mucorales</taxon>
        <taxon>Lichtheimiaceae</taxon>
        <taxon>Phascolomyces</taxon>
    </lineage>
</organism>
<dbReference type="Proteomes" id="UP001209540">
    <property type="component" value="Unassembled WGS sequence"/>
</dbReference>
<dbReference type="PIRSF" id="PIRSF018153">
    <property type="entry name" value="Glyco_trans_15"/>
    <property type="match status" value="1"/>
</dbReference>
<keyword evidence="4" id="KW-1133">Transmembrane helix</keyword>
<reference evidence="5" key="1">
    <citation type="journal article" date="2022" name="IScience">
        <title>Evolution of zygomycete secretomes and the origins of terrestrial fungal ecologies.</title>
        <authorList>
            <person name="Chang Y."/>
            <person name="Wang Y."/>
            <person name="Mondo S."/>
            <person name="Ahrendt S."/>
            <person name="Andreopoulos W."/>
            <person name="Barry K."/>
            <person name="Beard J."/>
            <person name="Benny G.L."/>
            <person name="Blankenship S."/>
            <person name="Bonito G."/>
            <person name="Cuomo C."/>
            <person name="Desiro A."/>
            <person name="Gervers K.A."/>
            <person name="Hundley H."/>
            <person name="Kuo A."/>
            <person name="LaButti K."/>
            <person name="Lang B.F."/>
            <person name="Lipzen A."/>
            <person name="O'Donnell K."/>
            <person name="Pangilinan J."/>
            <person name="Reynolds N."/>
            <person name="Sandor L."/>
            <person name="Smith M.E."/>
            <person name="Tsang A."/>
            <person name="Grigoriev I.V."/>
            <person name="Stajich J.E."/>
            <person name="Spatafora J.W."/>
        </authorList>
    </citation>
    <scope>NUCLEOTIDE SEQUENCE</scope>
    <source>
        <strain evidence="5">RSA 2281</strain>
    </source>
</reference>
<dbReference type="Pfam" id="PF01793">
    <property type="entry name" value="Glyco_transf_15"/>
    <property type="match status" value="1"/>
</dbReference>
<dbReference type="GO" id="GO:0000026">
    <property type="term" value="F:alpha-1,2-mannosyltransferase activity"/>
    <property type="evidence" value="ECO:0007669"/>
    <property type="project" value="TreeGrafter"/>
</dbReference>